<keyword evidence="3" id="KW-1185">Reference proteome</keyword>
<feature type="compositionally biased region" description="Basic and acidic residues" evidence="1">
    <location>
        <begin position="41"/>
        <end position="50"/>
    </location>
</feature>
<proteinExistence type="predicted"/>
<dbReference type="Proteomes" id="UP000005237">
    <property type="component" value="Unassembled WGS sequence"/>
</dbReference>
<evidence type="ECO:0000256" key="1">
    <source>
        <dbReference type="SAM" id="MobiDB-lite"/>
    </source>
</evidence>
<feature type="region of interest" description="Disordered" evidence="1">
    <location>
        <begin position="24"/>
        <end position="124"/>
    </location>
</feature>
<protein>
    <submittedName>
        <fullName evidence="2">Uncharacterized protein</fullName>
    </submittedName>
</protein>
<sequence length="124" mass="13654">MLSLKEELDLGSEQFAIAAMITPGLPAKDLQTGRPAQLDSTRAKEDEWRKQCGGPEEEPHQLRQKISRHSIHSPSAVKTPSIGERGRGEYAEKHTRGTGEAPISDAERVQNKDRKPGDNTSAKK</sequence>
<feature type="compositionally biased region" description="Basic residues" evidence="1">
    <location>
        <begin position="62"/>
        <end position="71"/>
    </location>
</feature>
<feature type="compositionally biased region" description="Basic and acidic residues" evidence="1">
    <location>
        <begin position="105"/>
        <end position="117"/>
    </location>
</feature>
<dbReference type="AlphaFoldDB" id="A0A8R1IFZ9"/>
<feature type="compositionally biased region" description="Basic and acidic residues" evidence="1">
    <location>
        <begin position="84"/>
        <end position="97"/>
    </location>
</feature>
<reference evidence="2" key="2">
    <citation type="submission" date="2022-06" db="UniProtKB">
        <authorList>
            <consortium name="EnsemblMetazoa"/>
        </authorList>
    </citation>
    <scope>IDENTIFICATION</scope>
    <source>
        <strain evidence="2">DF5081</strain>
    </source>
</reference>
<accession>A0A8R1IFZ9</accession>
<reference evidence="3" key="1">
    <citation type="submission" date="2010-08" db="EMBL/GenBank/DDBJ databases">
        <authorList>
            <consortium name="Caenorhabditis japonica Sequencing Consortium"/>
            <person name="Wilson R.K."/>
        </authorList>
    </citation>
    <scope>NUCLEOTIDE SEQUENCE [LARGE SCALE GENOMIC DNA]</scope>
    <source>
        <strain evidence="3">DF5081</strain>
    </source>
</reference>
<evidence type="ECO:0000313" key="3">
    <source>
        <dbReference type="Proteomes" id="UP000005237"/>
    </source>
</evidence>
<organism evidence="2 3">
    <name type="scientific">Caenorhabditis japonica</name>
    <dbReference type="NCBI Taxonomy" id="281687"/>
    <lineage>
        <taxon>Eukaryota</taxon>
        <taxon>Metazoa</taxon>
        <taxon>Ecdysozoa</taxon>
        <taxon>Nematoda</taxon>
        <taxon>Chromadorea</taxon>
        <taxon>Rhabditida</taxon>
        <taxon>Rhabditina</taxon>
        <taxon>Rhabditomorpha</taxon>
        <taxon>Rhabditoidea</taxon>
        <taxon>Rhabditidae</taxon>
        <taxon>Peloderinae</taxon>
        <taxon>Caenorhabditis</taxon>
    </lineage>
</organism>
<evidence type="ECO:0000313" key="2">
    <source>
        <dbReference type="EnsemblMetazoa" id="CJA29125.1"/>
    </source>
</evidence>
<name>A0A8R1IFZ9_CAEJA</name>
<dbReference type="EnsemblMetazoa" id="CJA29125.1">
    <property type="protein sequence ID" value="CJA29125.1"/>
    <property type="gene ID" value="WBGene00184699"/>
</dbReference>